<accession>A0A382HI91</accession>
<dbReference type="EMBL" id="UINC01061444">
    <property type="protein sequence ID" value="SVB87020.1"/>
    <property type="molecule type" value="Genomic_DNA"/>
</dbReference>
<name>A0A382HI91_9ZZZZ</name>
<protein>
    <submittedName>
        <fullName evidence="1">Uncharacterized protein</fullName>
    </submittedName>
</protein>
<reference evidence="1" key="1">
    <citation type="submission" date="2018-05" db="EMBL/GenBank/DDBJ databases">
        <authorList>
            <person name="Lanie J.A."/>
            <person name="Ng W.-L."/>
            <person name="Kazmierczak K.M."/>
            <person name="Andrzejewski T.M."/>
            <person name="Davidsen T.M."/>
            <person name="Wayne K.J."/>
            <person name="Tettelin H."/>
            <person name="Glass J.I."/>
            <person name="Rusch D."/>
            <person name="Podicherti R."/>
            <person name="Tsui H.-C.T."/>
            <person name="Winkler M.E."/>
        </authorList>
    </citation>
    <scope>NUCLEOTIDE SEQUENCE</scope>
</reference>
<organism evidence="1">
    <name type="scientific">marine metagenome</name>
    <dbReference type="NCBI Taxonomy" id="408172"/>
    <lineage>
        <taxon>unclassified sequences</taxon>
        <taxon>metagenomes</taxon>
        <taxon>ecological metagenomes</taxon>
    </lineage>
</organism>
<proteinExistence type="predicted"/>
<sequence>VLWFPLFVEIISIQQYFVYFILSGCFFHPDSLPSITYQVQIGKVVEKIDVEE</sequence>
<dbReference type="AlphaFoldDB" id="A0A382HI91"/>
<gene>
    <name evidence="1" type="ORF">METZ01_LOCUS239874</name>
</gene>
<feature type="non-terminal residue" evidence="1">
    <location>
        <position position="1"/>
    </location>
</feature>
<evidence type="ECO:0000313" key="1">
    <source>
        <dbReference type="EMBL" id="SVB87020.1"/>
    </source>
</evidence>